<evidence type="ECO:0000313" key="3">
    <source>
        <dbReference type="Proteomes" id="UP000718593"/>
    </source>
</evidence>
<gene>
    <name evidence="2" type="ORF">HXL68_14245</name>
</gene>
<dbReference type="EMBL" id="JABZMI010000372">
    <property type="protein sequence ID" value="MBF1166189.1"/>
    <property type="molecule type" value="Genomic_DNA"/>
</dbReference>
<dbReference type="SUPFAM" id="SSF52833">
    <property type="entry name" value="Thioredoxin-like"/>
    <property type="match status" value="1"/>
</dbReference>
<evidence type="ECO:0000259" key="1">
    <source>
        <dbReference type="Pfam" id="PF13192"/>
    </source>
</evidence>
<dbReference type="NCBIfam" id="TIGR00412">
    <property type="entry name" value="redox_disulf_2"/>
    <property type="match status" value="1"/>
</dbReference>
<dbReference type="AlphaFoldDB" id="A0A930BUA4"/>
<sequence length="78" mass="8849">MLINILGTGRAKCNRLEQLTREAVAALGIDARFEHVKEMDRIMAYPIMTTPALVIDEEVTVSGRIPARDELLAWLRER</sequence>
<proteinExistence type="predicted"/>
<reference evidence="2" key="1">
    <citation type="submission" date="2020-04" db="EMBL/GenBank/DDBJ databases">
        <title>Deep metagenomics examines the oral microbiome during advanced dental caries in children, revealing novel taxa and co-occurrences with host molecules.</title>
        <authorList>
            <person name="Baker J.L."/>
            <person name="Morton J.T."/>
            <person name="Dinis M."/>
            <person name="Alvarez R."/>
            <person name="Tran N.C."/>
            <person name="Knight R."/>
            <person name="Edlund A."/>
        </authorList>
    </citation>
    <scope>NUCLEOTIDE SEQUENCE</scope>
    <source>
        <strain evidence="2">JCVI_32_bin.24</strain>
    </source>
</reference>
<organism evidence="2 3">
    <name type="scientific">Dechloromonas agitata</name>
    <dbReference type="NCBI Taxonomy" id="73030"/>
    <lineage>
        <taxon>Bacteria</taxon>
        <taxon>Pseudomonadati</taxon>
        <taxon>Pseudomonadota</taxon>
        <taxon>Betaproteobacteria</taxon>
        <taxon>Rhodocyclales</taxon>
        <taxon>Azonexaceae</taxon>
        <taxon>Dechloromonas</taxon>
    </lineage>
</organism>
<dbReference type="InterPro" id="IPR036249">
    <property type="entry name" value="Thioredoxin-like_sf"/>
</dbReference>
<dbReference type="InterPro" id="IPR012336">
    <property type="entry name" value="Thioredoxin-like_fold"/>
</dbReference>
<dbReference type="Proteomes" id="UP000718593">
    <property type="component" value="Unassembled WGS sequence"/>
</dbReference>
<dbReference type="Gene3D" id="3.40.30.10">
    <property type="entry name" value="Glutaredoxin"/>
    <property type="match status" value="1"/>
</dbReference>
<dbReference type="PIRSF" id="PIRSF037031">
    <property type="entry name" value="Redox_disulphide_2"/>
    <property type="match status" value="1"/>
</dbReference>
<dbReference type="Pfam" id="PF13192">
    <property type="entry name" value="Thioredoxin_3"/>
    <property type="match status" value="1"/>
</dbReference>
<accession>A0A930BUA4</accession>
<name>A0A930BUA4_9RHOO</name>
<feature type="domain" description="Thioredoxin-like fold" evidence="1">
    <location>
        <begin position="1"/>
        <end position="75"/>
    </location>
</feature>
<dbReference type="InterPro" id="IPR005243">
    <property type="entry name" value="THIRX-like_proc"/>
</dbReference>
<protein>
    <submittedName>
        <fullName evidence="2">TM0996/MTH895 family glutaredoxin-like protein</fullName>
    </submittedName>
</protein>
<evidence type="ECO:0000313" key="2">
    <source>
        <dbReference type="EMBL" id="MBF1166189.1"/>
    </source>
</evidence>
<comment type="caution">
    <text evidence="2">The sequence shown here is derived from an EMBL/GenBank/DDBJ whole genome shotgun (WGS) entry which is preliminary data.</text>
</comment>
<dbReference type="PANTHER" id="PTHR36450">
    <property type="entry name" value="THIOREDOXIN"/>
    <property type="match status" value="1"/>
</dbReference>
<dbReference type="PANTHER" id="PTHR36450:SF1">
    <property type="entry name" value="THIOREDOXIN"/>
    <property type="match status" value="1"/>
</dbReference>